<gene>
    <name evidence="3" type="ORF">R5R33_01275</name>
</gene>
<feature type="region of interest" description="Disordered" evidence="1">
    <location>
        <begin position="98"/>
        <end position="175"/>
    </location>
</feature>
<keyword evidence="2" id="KW-0472">Membrane</keyword>
<feature type="compositionally biased region" description="Polar residues" evidence="1">
    <location>
        <begin position="116"/>
        <end position="148"/>
    </location>
</feature>
<feature type="compositionally biased region" description="Low complexity" evidence="1">
    <location>
        <begin position="101"/>
        <end position="115"/>
    </location>
</feature>
<evidence type="ECO:0000256" key="1">
    <source>
        <dbReference type="SAM" id="MobiDB-lite"/>
    </source>
</evidence>
<dbReference type="KEGG" id="mpaf:R5R33_01275"/>
<feature type="transmembrane region" description="Helical" evidence="2">
    <location>
        <begin position="232"/>
        <end position="248"/>
    </location>
</feature>
<protein>
    <submittedName>
        <fullName evidence="3">Uncharacterized protein</fullName>
    </submittedName>
</protein>
<organism evidence="3 4">
    <name type="scientific">Microbulbifer pacificus</name>
    <dbReference type="NCBI Taxonomy" id="407164"/>
    <lineage>
        <taxon>Bacteria</taxon>
        <taxon>Pseudomonadati</taxon>
        <taxon>Pseudomonadota</taxon>
        <taxon>Gammaproteobacteria</taxon>
        <taxon>Cellvibrionales</taxon>
        <taxon>Microbulbiferaceae</taxon>
        <taxon>Microbulbifer</taxon>
    </lineage>
</organism>
<evidence type="ECO:0000256" key="2">
    <source>
        <dbReference type="SAM" id="Phobius"/>
    </source>
</evidence>
<dbReference type="RefSeq" id="WP_318954272.1">
    <property type="nucleotide sequence ID" value="NZ_CP137555.1"/>
</dbReference>
<name>A0AAU0N0E2_9GAMM</name>
<feature type="transmembrane region" description="Helical" evidence="2">
    <location>
        <begin position="203"/>
        <end position="226"/>
    </location>
</feature>
<reference evidence="3 4" key="1">
    <citation type="submission" date="2023-10" db="EMBL/GenBank/DDBJ databases">
        <title>Description of Microbulbifer bruguierae sp. nov., isolated from the sediments of mangrove plant Bruguiera sexangula and comparative genomic analyses of the genus Microbulbifer.</title>
        <authorList>
            <person name="Long M."/>
        </authorList>
    </citation>
    <scope>NUCLEOTIDE SEQUENCE [LARGE SCALE GENOMIC DNA]</scope>
    <source>
        <strain evidence="3 4">SPO729</strain>
    </source>
</reference>
<evidence type="ECO:0000313" key="4">
    <source>
        <dbReference type="Proteomes" id="UP001302477"/>
    </source>
</evidence>
<keyword evidence="2" id="KW-0812">Transmembrane</keyword>
<dbReference type="AlphaFoldDB" id="A0AAU0N0E2"/>
<keyword evidence="2" id="KW-1133">Transmembrane helix</keyword>
<accession>A0AAU0N0E2</accession>
<feature type="compositionally biased region" description="Basic and acidic residues" evidence="1">
    <location>
        <begin position="152"/>
        <end position="161"/>
    </location>
</feature>
<evidence type="ECO:0000313" key="3">
    <source>
        <dbReference type="EMBL" id="WOX05808.1"/>
    </source>
</evidence>
<proteinExistence type="predicted"/>
<keyword evidence="4" id="KW-1185">Reference proteome</keyword>
<dbReference type="EMBL" id="CP137555">
    <property type="protein sequence ID" value="WOX05808.1"/>
    <property type="molecule type" value="Genomic_DNA"/>
</dbReference>
<sequence length="892" mass="97034">MAGQDKFQIVSAGKVLQAKKPGEVLVAIARAFSIPAEQARKLFVKGWVIKDQLSPGQVVQYRTQLQQIGLKVEVHPAGKFDNRAILARIQFARQRKAKMNPAAAATPQVAAAQTTGLATKGQQTRSPQPKPTVATTPDRQTTKASFTAQDLPDNRHQENSHKKSHNESAQSREVNAASGARAQLEALFHPGEKPAFDGAFGRLAMLPVMLSGALVPALFSLLLLFFLYQAGLALWALPAAFIAGTFGISTVVGMLVKLSILGIVAALVLVPYFFPQKSSVIGGVAGERLRKQDAPGLFLLLEVLQQKTGLGIAAKLAGPRNLSAASASTGTLVEVVPGAEVLVQKGGTGQLKLSLGLAAVASLNGGDVLALIARAMSGFQGRWLKLATALALTPAQRLQQMQDAMEQEVTLVSASGEPAKMLQPLHRLLAMCGLALAPVAERLLRLHRAASAPLARQLEARADRAAAQIVGSEVFAAFAERWNQLVHADLVCGEINREAQLVGKRLANVPQAVRWLRNNLDEQTRTSIDMAMGEVTDCWNPSEPAGHERIAAIEGRTLNPLLQRGDFSLQKLFVDFDALCISASRLGIDDSCRAVENHLLLTASRETEEAQLTLTEYFNRVIPREFLPNIEPANVELAELDLQQTIDWLRNRLVDLQDLEQRLAQLQLRGARIQLGVALVRANVRIDPRRYHLVGTTPSAAEESRKDNRVRIQECQQQRRQMHAMFFQRIRKTVAGMDASERSAALALLSRLAEYEQLREPLNGLERSGDLACEMIEQLSSGELPMALLQKYPQLAVQQIRQVHQVAAGKAGLLADDLLEKLAACGEGEVAIAANNRSGELISQLQALELRCKHASAVVHEGYQLELARLLSLCLAQEKRQQIKPLRLAAVI</sequence>
<dbReference type="Proteomes" id="UP001302477">
    <property type="component" value="Chromosome"/>
</dbReference>